<evidence type="ECO:0000313" key="5">
    <source>
        <dbReference type="EMBL" id="SDJ97517.1"/>
    </source>
</evidence>
<feature type="domain" description="HTH hxlR-type" evidence="4">
    <location>
        <begin position="23"/>
        <end position="126"/>
    </location>
</feature>
<reference evidence="5 6" key="1">
    <citation type="submission" date="2016-10" db="EMBL/GenBank/DDBJ databases">
        <authorList>
            <person name="de Groot N.N."/>
        </authorList>
    </citation>
    <scope>NUCLEOTIDE SEQUENCE [LARGE SCALE GENOMIC DNA]</scope>
    <source>
        <strain evidence="5 6">CGMCC 1.10076</strain>
    </source>
</reference>
<dbReference type="PANTHER" id="PTHR33204">
    <property type="entry name" value="TRANSCRIPTIONAL REGULATOR, MARR FAMILY"/>
    <property type="match status" value="1"/>
</dbReference>
<evidence type="ECO:0000256" key="3">
    <source>
        <dbReference type="ARBA" id="ARBA00023163"/>
    </source>
</evidence>
<name>A0A1G8Y475_9FLAO</name>
<dbReference type="InterPro" id="IPR002577">
    <property type="entry name" value="HTH_HxlR"/>
</dbReference>
<dbReference type="AlphaFoldDB" id="A0A1G8Y475"/>
<dbReference type="Gene3D" id="1.10.10.10">
    <property type="entry name" value="Winged helix-like DNA-binding domain superfamily/Winged helix DNA-binding domain"/>
    <property type="match status" value="1"/>
</dbReference>
<dbReference type="Pfam" id="PF01638">
    <property type="entry name" value="HxlR"/>
    <property type="match status" value="1"/>
</dbReference>
<dbReference type="STRING" id="1128970.SAMN04487935_2182"/>
<protein>
    <submittedName>
        <fullName evidence="5">Transcriptional regulator, HxlR family</fullName>
    </submittedName>
</protein>
<dbReference type="SUPFAM" id="SSF46785">
    <property type="entry name" value="Winged helix' DNA-binding domain"/>
    <property type="match status" value="1"/>
</dbReference>
<dbReference type="PANTHER" id="PTHR33204:SF29">
    <property type="entry name" value="TRANSCRIPTIONAL REGULATOR"/>
    <property type="match status" value="1"/>
</dbReference>
<keyword evidence="1" id="KW-0805">Transcription regulation</keyword>
<dbReference type="PROSITE" id="PS51118">
    <property type="entry name" value="HTH_HXLR"/>
    <property type="match status" value="1"/>
</dbReference>
<proteinExistence type="predicted"/>
<dbReference type="EMBL" id="FNEZ01000003">
    <property type="protein sequence ID" value="SDJ97517.1"/>
    <property type="molecule type" value="Genomic_DNA"/>
</dbReference>
<sequence length="128" mass="14311">MESGYLCNMTETKETAPISKAECSGNLRNVIDALYVLNGKWKLPIVLSLVQAPKRFNEIMKDVAGISPKILAQELKHLEQNELVVRKVFATTPVSIIYEASPYSETLKDVLRTLSEWGAGHRKKITGH</sequence>
<evidence type="ECO:0000313" key="6">
    <source>
        <dbReference type="Proteomes" id="UP000199580"/>
    </source>
</evidence>
<dbReference type="InterPro" id="IPR036390">
    <property type="entry name" value="WH_DNA-bd_sf"/>
</dbReference>
<gene>
    <name evidence="5" type="ORF">SAMN04487935_2182</name>
</gene>
<dbReference type="GO" id="GO:0003677">
    <property type="term" value="F:DNA binding"/>
    <property type="evidence" value="ECO:0007669"/>
    <property type="project" value="UniProtKB-KW"/>
</dbReference>
<dbReference type="Proteomes" id="UP000199580">
    <property type="component" value="Unassembled WGS sequence"/>
</dbReference>
<keyword evidence="6" id="KW-1185">Reference proteome</keyword>
<keyword evidence="3" id="KW-0804">Transcription</keyword>
<organism evidence="5 6">
    <name type="scientific">Flavobacterium noncentrifugens</name>
    <dbReference type="NCBI Taxonomy" id="1128970"/>
    <lineage>
        <taxon>Bacteria</taxon>
        <taxon>Pseudomonadati</taxon>
        <taxon>Bacteroidota</taxon>
        <taxon>Flavobacteriia</taxon>
        <taxon>Flavobacteriales</taxon>
        <taxon>Flavobacteriaceae</taxon>
        <taxon>Flavobacterium</taxon>
    </lineage>
</organism>
<keyword evidence="2" id="KW-0238">DNA-binding</keyword>
<evidence type="ECO:0000259" key="4">
    <source>
        <dbReference type="PROSITE" id="PS51118"/>
    </source>
</evidence>
<accession>A0A1G8Y475</accession>
<evidence type="ECO:0000256" key="2">
    <source>
        <dbReference type="ARBA" id="ARBA00023125"/>
    </source>
</evidence>
<evidence type="ECO:0000256" key="1">
    <source>
        <dbReference type="ARBA" id="ARBA00023015"/>
    </source>
</evidence>
<dbReference type="InterPro" id="IPR036388">
    <property type="entry name" value="WH-like_DNA-bd_sf"/>
</dbReference>